<protein>
    <submittedName>
        <fullName evidence="1">Uncharacterized protein</fullName>
    </submittedName>
</protein>
<gene>
    <name evidence="1" type="ORF">DAEQUDRAFT_686204</name>
</gene>
<proteinExistence type="predicted"/>
<reference evidence="1 2" key="1">
    <citation type="journal article" date="2016" name="Mol. Biol. Evol.">
        <title>Comparative Genomics of Early-Diverging Mushroom-Forming Fungi Provides Insights into the Origins of Lignocellulose Decay Capabilities.</title>
        <authorList>
            <person name="Nagy L.G."/>
            <person name="Riley R."/>
            <person name="Tritt A."/>
            <person name="Adam C."/>
            <person name="Daum C."/>
            <person name="Floudas D."/>
            <person name="Sun H."/>
            <person name="Yadav J.S."/>
            <person name="Pangilinan J."/>
            <person name="Larsson K.H."/>
            <person name="Matsuura K."/>
            <person name="Barry K."/>
            <person name="Labutti K."/>
            <person name="Kuo R."/>
            <person name="Ohm R.A."/>
            <person name="Bhattacharya S.S."/>
            <person name="Shirouzu T."/>
            <person name="Yoshinaga Y."/>
            <person name="Martin F.M."/>
            <person name="Grigoriev I.V."/>
            <person name="Hibbett D.S."/>
        </authorList>
    </citation>
    <scope>NUCLEOTIDE SEQUENCE [LARGE SCALE GENOMIC DNA]</scope>
    <source>
        <strain evidence="1 2">L-15889</strain>
    </source>
</reference>
<name>A0A165SSX7_9APHY</name>
<dbReference type="GO" id="GO:0005739">
    <property type="term" value="C:mitochondrion"/>
    <property type="evidence" value="ECO:0007669"/>
    <property type="project" value="TreeGrafter"/>
</dbReference>
<dbReference type="Pfam" id="PF10306">
    <property type="entry name" value="FLILHELTA"/>
    <property type="match status" value="1"/>
</dbReference>
<dbReference type="OrthoDB" id="5580261at2759"/>
<dbReference type="Proteomes" id="UP000076727">
    <property type="component" value="Unassembled WGS sequence"/>
</dbReference>
<evidence type="ECO:0000313" key="2">
    <source>
        <dbReference type="Proteomes" id="UP000076727"/>
    </source>
</evidence>
<accession>A0A165SSX7</accession>
<dbReference type="EMBL" id="KV429041">
    <property type="protein sequence ID" value="KZT72445.1"/>
    <property type="molecule type" value="Genomic_DNA"/>
</dbReference>
<sequence>MNFCLPIVVRNHCITIQYYAQSHGPFSGKPRTHAPCLRTYSNGTGTGPQPSATTNSVKGRFAPYRQALNALAERTRTPLPSLLFSFAVLHELTAIVPLAGLFFTVRALNVGERVLKVFPNKVTDEAALDPPIEEEKDFWWRLGRQWEEEGRHMAERVGRRYGLFGFPKNGTGFESDVGSLQVETALKKAAPDIINFSLAYVCTKALLPVRIGLSLYWSPAFSRRVIEPTRAVIVRCFRQTPS</sequence>
<dbReference type="AlphaFoldDB" id="A0A165SSX7"/>
<dbReference type="PANTHER" id="PTHR28002:SF1">
    <property type="entry name" value="MIOREX COMPLEX COMPONENT 11"/>
    <property type="match status" value="1"/>
</dbReference>
<dbReference type="STRING" id="1314783.A0A165SSX7"/>
<evidence type="ECO:0000313" key="1">
    <source>
        <dbReference type="EMBL" id="KZT72445.1"/>
    </source>
</evidence>
<dbReference type="InterPro" id="IPR018811">
    <property type="entry name" value="MRX11"/>
</dbReference>
<dbReference type="PANTHER" id="PTHR28002">
    <property type="entry name" value="MIOREX COMPLEX COMPONENT 11"/>
    <property type="match status" value="1"/>
</dbReference>
<keyword evidence="2" id="KW-1185">Reference proteome</keyword>
<organism evidence="1 2">
    <name type="scientific">Daedalea quercina L-15889</name>
    <dbReference type="NCBI Taxonomy" id="1314783"/>
    <lineage>
        <taxon>Eukaryota</taxon>
        <taxon>Fungi</taxon>
        <taxon>Dikarya</taxon>
        <taxon>Basidiomycota</taxon>
        <taxon>Agaricomycotina</taxon>
        <taxon>Agaricomycetes</taxon>
        <taxon>Polyporales</taxon>
        <taxon>Fomitopsis</taxon>
    </lineage>
</organism>